<evidence type="ECO:0000313" key="2">
    <source>
        <dbReference type="EMBL" id="KAG7195043.1"/>
    </source>
</evidence>
<organism evidence="2 3">
    <name type="scientific">Scheffersomyces spartinae</name>
    <dbReference type="NCBI Taxonomy" id="45513"/>
    <lineage>
        <taxon>Eukaryota</taxon>
        <taxon>Fungi</taxon>
        <taxon>Dikarya</taxon>
        <taxon>Ascomycota</taxon>
        <taxon>Saccharomycotina</taxon>
        <taxon>Pichiomycetes</taxon>
        <taxon>Debaryomycetaceae</taxon>
        <taxon>Scheffersomyces</taxon>
    </lineage>
</organism>
<feature type="region of interest" description="Disordered" evidence="1">
    <location>
        <begin position="335"/>
        <end position="375"/>
    </location>
</feature>
<dbReference type="RefSeq" id="XP_043050590.1">
    <property type="nucleotide sequence ID" value="XM_043194839.1"/>
</dbReference>
<dbReference type="Proteomes" id="UP000790833">
    <property type="component" value="Unassembled WGS sequence"/>
</dbReference>
<sequence length="518" mass="58592">MSQRTTSSRYVPPTPHTKPPAYGNRSSYNTPASPPYSPPSELLPSYSPAVELFGTCLWKNEYLTPFNESNKRSWDLVVLEVNSTQVNVYQITSISRKLRSCIFGLFFELNKIGLQQNHQYPNSVPTQHQQQQTNASCDSDDIYDEEDLSYDDAWGNSGEDSTNGDSLALKLRAKLYKYKHHAQLNKLDMFYKSDLSDNKLLLEPTLDRSRFEKFQKDYTLKLIGSFTFHQMALGIAPNIHSCKMTDNATHNLIDSITHVKYTNTLRIRLETRQALIQCWSFHALVQWYRAFIVGRDLASPIETRALSKFKSIPTRSNLLLNATIVEAHIGSRYSEKIEQPREQPQAGTTSTSATPNISSGRGRAESTSDGSIATSDVSSVASSASIFDDEATSMNTLPTNVDEGGVSSYCVTINKMQFVNYESKYTCLEKQYIESCLGELKMFENWSKKCLTILSVNLFYEFCTPFADDDALLFISHSVLDTNVTLLERRMLQDPNKTRMCRSFVVDRSGLVSVVRTF</sequence>
<proteinExistence type="predicted"/>
<dbReference type="OrthoDB" id="5865767at2759"/>
<gene>
    <name evidence="2" type="ORF">KQ657_004156</name>
</gene>
<feature type="region of interest" description="Disordered" evidence="1">
    <location>
        <begin position="1"/>
        <end position="40"/>
    </location>
</feature>
<feature type="compositionally biased region" description="Polar residues" evidence="1">
    <location>
        <begin position="345"/>
        <end position="370"/>
    </location>
</feature>
<protein>
    <submittedName>
        <fullName evidence="2">Uncharacterized protein</fullName>
    </submittedName>
</protein>
<name>A0A9P8AJ32_9ASCO</name>
<dbReference type="EMBL" id="JAHMUF010000005">
    <property type="protein sequence ID" value="KAG7195043.1"/>
    <property type="molecule type" value="Genomic_DNA"/>
</dbReference>
<keyword evidence="3" id="KW-1185">Reference proteome</keyword>
<dbReference type="PANTHER" id="PTHR37283">
    <property type="entry name" value="PH DOMAIN-CONTAINING PROTEIN YHR131C"/>
    <property type="match status" value="1"/>
</dbReference>
<evidence type="ECO:0000256" key="1">
    <source>
        <dbReference type="SAM" id="MobiDB-lite"/>
    </source>
</evidence>
<reference evidence="2" key="1">
    <citation type="submission" date="2021-03" db="EMBL/GenBank/DDBJ databases">
        <authorList>
            <person name="Palmer J.M."/>
        </authorList>
    </citation>
    <scope>NUCLEOTIDE SEQUENCE</scope>
    <source>
        <strain evidence="2">ARV_011</strain>
    </source>
</reference>
<dbReference type="PANTHER" id="PTHR37283:SF1">
    <property type="entry name" value="PH DOMAIN-CONTAINING PROTEIN YHR131C"/>
    <property type="match status" value="1"/>
</dbReference>
<comment type="caution">
    <text evidence="2">The sequence shown here is derived from an EMBL/GenBank/DDBJ whole genome shotgun (WGS) entry which is preliminary data.</text>
</comment>
<dbReference type="AlphaFoldDB" id="A0A9P8AJ32"/>
<dbReference type="GeneID" id="66117530"/>
<evidence type="ECO:0000313" key="3">
    <source>
        <dbReference type="Proteomes" id="UP000790833"/>
    </source>
</evidence>
<accession>A0A9P8AJ32</accession>